<comment type="caution">
    <text evidence="1">The sequence shown here is derived from an EMBL/GenBank/DDBJ whole genome shotgun (WGS) entry which is preliminary data.</text>
</comment>
<protein>
    <submittedName>
        <fullName evidence="1">Uncharacterized protein</fullName>
    </submittedName>
</protein>
<accession>A0ACC2V5M0</accession>
<name>A0ACC2V5M0_9TREE</name>
<gene>
    <name evidence="1" type="ORF">QFC20_006840</name>
</gene>
<reference evidence="1" key="1">
    <citation type="submission" date="2023-04" db="EMBL/GenBank/DDBJ databases">
        <title>Draft Genome sequencing of Naganishia species isolated from polar environments using Oxford Nanopore Technology.</title>
        <authorList>
            <person name="Leo P."/>
            <person name="Venkateswaran K."/>
        </authorList>
    </citation>
    <scope>NUCLEOTIDE SEQUENCE</scope>
    <source>
        <strain evidence="1">MNA-CCFEE 5262</strain>
    </source>
</reference>
<evidence type="ECO:0000313" key="1">
    <source>
        <dbReference type="EMBL" id="KAJ9094659.1"/>
    </source>
</evidence>
<organism evidence="1 2">
    <name type="scientific">Naganishia adeliensis</name>
    <dbReference type="NCBI Taxonomy" id="92952"/>
    <lineage>
        <taxon>Eukaryota</taxon>
        <taxon>Fungi</taxon>
        <taxon>Dikarya</taxon>
        <taxon>Basidiomycota</taxon>
        <taxon>Agaricomycotina</taxon>
        <taxon>Tremellomycetes</taxon>
        <taxon>Filobasidiales</taxon>
        <taxon>Filobasidiaceae</taxon>
        <taxon>Naganishia</taxon>
    </lineage>
</organism>
<dbReference type="EMBL" id="JASBWS010000135">
    <property type="protein sequence ID" value="KAJ9094659.1"/>
    <property type="molecule type" value="Genomic_DNA"/>
</dbReference>
<proteinExistence type="predicted"/>
<keyword evidence="2" id="KW-1185">Reference proteome</keyword>
<evidence type="ECO:0000313" key="2">
    <source>
        <dbReference type="Proteomes" id="UP001230649"/>
    </source>
</evidence>
<sequence length="302" mass="32645">MVPRLSAFFIAFTSLLVSRLSTAHASGLPLGQASSRLLKRDNYRGFDDPRLDGGLMLTIANNTNPPGLGEPLNTILSAESDARVLDINIDKGGFLNYMLATSLGEECLGQHYGDYQMANLGDGNGNMTELEVLRWNYGDIYIGTCRETFNGGLHLRYWRQNHTGAYFMAVSEELDLSNNHLIAPNGYNLGRDHLIGNLTDQENVVPTLNLTNMTTYSGSRSWNNYTYETSVKYISGLLQNSSEGINHPDSVAINGLPAIDGLVAVLTVRITATPPSSGALMIAAVPVSAFLAVVTTAVALVL</sequence>
<dbReference type="Proteomes" id="UP001230649">
    <property type="component" value="Unassembled WGS sequence"/>
</dbReference>